<dbReference type="PATRIC" id="fig|754477.3.peg.316"/>
<evidence type="ECO:0000256" key="2">
    <source>
        <dbReference type="ARBA" id="ARBA00022741"/>
    </source>
</evidence>
<name>I1YF04_METFJ</name>
<proteinExistence type="inferred from homology"/>
<dbReference type="InterPro" id="IPR050221">
    <property type="entry name" value="26S_Proteasome_ATPase"/>
</dbReference>
<dbReference type="SMART" id="SM00382">
    <property type="entry name" value="AAA"/>
    <property type="match status" value="1"/>
</dbReference>
<evidence type="ECO:0000313" key="5">
    <source>
        <dbReference type="EMBL" id="AFJ01497.1"/>
    </source>
</evidence>
<dbReference type="InterPro" id="IPR027417">
    <property type="entry name" value="P-loop_NTPase"/>
</dbReference>
<feature type="domain" description="AAA+ ATPase" evidence="4">
    <location>
        <begin position="122"/>
        <end position="254"/>
    </location>
</feature>
<dbReference type="Pfam" id="PF00004">
    <property type="entry name" value="AAA"/>
    <property type="match status" value="1"/>
</dbReference>
<dbReference type="EMBL" id="CP003380">
    <property type="protein sequence ID" value="AFJ01497.1"/>
    <property type="molecule type" value="Genomic_DNA"/>
</dbReference>
<evidence type="ECO:0000256" key="3">
    <source>
        <dbReference type="ARBA" id="ARBA00022840"/>
    </source>
</evidence>
<protein>
    <submittedName>
        <fullName evidence="5">Putative ATPase</fullName>
    </submittedName>
</protein>
<dbReference type="KEGG" id="mec:Q7C_319"/>
<dbReference type="PANTHER" id="PTHR23073">
    <property type="entry name" value="26S PROTEASOME REGULATORY SUBUNIT"/>
    <property type="match status" value="1"/>
</dbReference>
<evidence type="ECO:0000256" key="1">
    <source>
        <dbReference type="ARBA" id="ARBA00006914"/>
    </source>
</evidence>
<gene>
    <name evidence="5" type="ordered locus">Q7C_319</name>
</gene>
<keyword evidence="6" id="KW-1185">Reference proteome</keyword>
<dbReference type="Proteomes" id="UP000009145">
    <property type="component" value="Chromosome"/>
</dbReference>
<comment type="similarity">
    <text evidence="1">Belongs to the AAA ATPase family.</text>
</comment>
<keyword evidence="3" id="KW-0067">ATP-binding</keyword>
<dbReference type="GO" id="GO:0005524">
    <property type="term" value="F:ATP binding"/>
    <property type="evidence" value="ECO:0007669"/>
    <property type="project" value="UniProtKB-KW"/>
</dbReference>
<evidence type="ECO:0000259" key="4">
    <source>
        <dbReference type="SMART" id="SM00382"/>
    </source>
</evidence>
<dbReference type="InterPro" id="IPR003959">
    <property type="entry name" value="ATPase_AAA_core"/>
</dbReference>
<dbReference type="InterPro" id="IPR003593">
    <property type="entry name" value="AAA+_ATPase"/>
</dbReference>
<organism evidence="5 6">
    <name type="scientific">Methylophaga frappieri (strain ATCC BAA-2434 / DSM 25690 / JAM7)</name>
    <dbReference type="NCBI Taxonomy" id="754477"/>
    <lineage>
        <taxon>Bacteria</taxon>
        <taxon>Pseudomonadati</taxon>
        <taxon>Pseudomonadota</taxon>
        <taxon>Gammaproteobacteria</taxon>
        <taxon>Thiotrichales</taxon>
        <taxon>Piscirickettsiaceae</taxon>
        <taxon>Methylophaga</taxon>
    </lineage>
</organism>
<reference evidence="5 6" key="1">
    <citation type="journal article" date="2012" name="J. Bacteriol.">
        <title>Complete genome sequences of Methylophaga sp. strain JAM1 and Methylophaga sp. strain JAM7.</title>
        <authorList>
            <person name="Villeneuve C."/>
            <person name="Martineau C."/>
            <person name="Mauffrey F."/>
            <person name="Villemur R."/>
        </authorList>
    </citation>
    <scope>NUCLEOTIDE SEQUENCE [LARGE SCALE GENOMIC DNA]</scope>
    <source>
        <strain evidence="5 6">JAM7</strain>
    </source>
</reference>
<dbReference type="OrthoDB" id="9809379at2"/>
<sequence>MSKSVSIKSELLIDLIKDGLSGNIDSLGMRVRRIASSLRSKDPDFVSHLNQLIGSDTALRGVTREKGPVPVDSDTRQHLVSEIYPVILTINPFWDEHVSYDLDLFIREREGAEKLMEQGLLPSRSMLLEGPPGVGKTLAAKWLAQSLDLPLLTLDLATVMSSFLGKTGNNIRAVLNYAMSFPCVLLLDEFDSIAKKRDDDTDVGELKRLVTVLLQSIDDWPSTSILIAATNHGELLDPAVWRRFDKVIRFDIPDARNIREFIRMKGVHESLASILSLAVVGSSFANIEKRLAYARKSSILNQTPYSVELLKEFKVRETHVSHDEHLTRDFQVINLTGQGVSQRKISEALGVSRGFIKTLITKVEQGSSL</sequence>
<dbReference type="GO" id="GO:0016887">
    <property type="term" value="F:ATP hydrolysis activity"/>
    <property type="evidence" value="ECO:0007669"/>
    <property type="project" value="InterPro"/>
</dbReference>
<dbReference type="AlphaFoldDB" id="I1YF04"/>
<dbReference type="eggNOG" id="COG0464">
    <property type="taxonomic scope" value="Bacteria"/>
</dbReference>
<dbReference type="CDD" id="cd19481">
    <property type="entry name" value="RecA-like_protease"/>
    <property type="match status" value="1"/>
</dbReference>
<accession>I1YF04</accession>
<keyword evidence="2" id="KW-0547">Nucleotide-binding</keyword>
<dbReference type="Gene3D" id="3.40.50.300">
    <property type="entry name" value="P-loop containing nucleotide triphosphate hydrolases"/>
    <property type="match status" value="1"/>
</dbReference>
<evidence type="ECO:0000313" key="6">
    <source>
        <dbReference type="Proteomes" id="UP000009145"/>
    </source>
</evidence>
<dbReference type="STRING" id="754477.Q7C_319"/>
<dbReference type="RefSeq" id="WP_014702947.1">
    <property type="nucleotide sequence ID" value="NC_017856.1"/>
</dbReference>
<dbReference type="HOGENOM" id="CLU_000688_25_1_6"/>
<dbReference type="SUPFAM" id="SSF52540">
    <property type="entry name" value="P-loop containing nucleoside triphosphate hydrolases"/>
    <property type="match status" value="1"/>
</dbReference>